<dbReference type="AlphaFoldDB" id="A0A840EC18"/>
<sequence>MKKLGSILLIDDSEADNFIHCRRLDKMHVAGEIVVRNNGRQGLDYLTTHNADGNFPRPDLVFLDINMPVLDGWGFLDAYHQLPEACRARVLIVMLTSSVGDSDYARAGEYALIDAHESKPLTKEKIRGLMEQHFSGSRPI</sequence>
<dbReference type="EMBL" id="JACIFF010000012">
    <property type="protein sequence ID" value="MBB4081055.1"/>
    <property type="molecule type" value="Genomic_DNA"/>
</dbReference>
<reference evidence="3 4" key="1">
    <citation type="submission" date="2020-08" db="EMBL/GenBank/DDBJ databases">
        <title>Genomic Encyclopedia of Type Strains, Phase IV (KMG-IV): sequencing the most valuable type-strain genomes for metagenomic binning, comparative biology and taxonomic classification.</title>
        <authorList>
            <person name="Goeker M."/>
        </authorList>
    </citation>
    <scope>NUCLEOTIDE SEQUENCE [LARGE SCALE GENOMIC DNA]</scope>
    <source>
        <strain evidence="3 4">DSM 105137</strain>
    </source>
</reference>
<keyword evidence="1" id="KW-0597">Phosphoprotein</keyword>
<dbReference type="SMART" id="SM00448">
    <property type="entry name" value="REC"/>
    <property type="match status" value="1"/>
</dbReference>
<dbReference type="SUPFAM" id="SSF52172">
    <property type="entry name" value="CheY-like"/>
    <property type="match status" value="1"/>
</dbReference>
<evidence type="ECO:0000256" key="1">
    <source>
        <dbReference type="PROSITE-ProRule" id="PRU00169"/>
    </source>
</evidence>
<evidence type="ECO:0000313" key="4">
    <source>
        <dbReference type="Proteomes" id="UP000576209"/>
    </source>
</evidence>
<feature type="domain" description="Response regulatory" evidence="2">
    <location>
        <begin position="6"/>
        <end position="134"/>
    </location>
</feature>
<dbReference type="RefSeq" id="WP_183497283.1">
    <property type="nucleotide sequence ID" value="NZ_JACIFF010000012.1"/>
</dbReference>
<dbReference type="PANTHER" id="PTHR44520">
    <property type="entry name" value="RESPONSE REGULATOR RCP1-RELATED"/>
    <property type="match status" value="1"/>
</dbReference>
<dbReference type="Gene3D" id="3.40.50.2300">
    <property type="match status" value="1"/>
</dbReference>
<evidence type="ECO:0000259" key="2">
    <source>
        <dbReference type="PROSITE" id="PS50110"/>
    </source>
</evidence>
<dbReference type="GO" id="GO:0000160">
    <property type="term" value="P:phosphorelay signal transduction system"/>
    <property type="evidence" value="ECO:0007669"/>
    <property type="project" value="InterPro"/>
</dbReference>
<feature type="modified residue" description="4-aspartylphosphate" evidence="1">
    <location>
        <position position="64"/>
    </location>
</feature>
<evidence type="ECO:0000313" key="3">
    <source>
        <dbReference type="EMBL" id="MBB4081055.1"/>
    </source>
</evidence>
<dbReference type="PROSITE" id="PS50110">
    <property type="entry name" value="RESPONSE_REGULATORY"/>
    <property type="match status" value="1"/>
</dbReference>
<organism evidence="3 4">
    <name type="scientific">Neolewinella aquimaris</name>
    <dbReference type="NCBI Taxonomy" id="1835722"/>
    <lineage>
        <taxon>Bacteria</taxon>
        <taxon>Pseudomonadati</taxon>
        <taxon>Bacteroidota</taxon>
        <taxon>Saprospiria</taxon>
        <taxon>Saprospirales</taxon>
        <taxon>Lewinellaceae</taxon>
        <taxon>Neolewinella</taxon>
    </lineage>
</organism>
<dbReference type="InterPro" id="IPR001789">
    <property type="entry name" value="Sig_transdc_resp-reg_receiver"/>
</dbReference>
<comment type="caution">
    <text evidence="3">The sequence shown here is derived from an EMBL/GenBank/DDBJ whole genome shotgun (WGS) entry which is preliminary data.</text>
</comment>
<dbReference type="Pfam" id="PF00072">
    <property type="entry name" value="Response_reg"/>
    <property type="match status" value="1"/>
</dbReference>
<protein>
    <submittedName>
        <fullName evidence="3">CheY-like chemotaxis protein</fullName>
    </submittedName>
</protein>
<name>A0A840EC18_9BACT</name>
<keyword evidence="4" id="KW-1185">Reference proteome</keyword>
<dbReference type="PANTHER" id="PTHR44520:SF2">
    <property type="entry name" value="RESPONSE REGULATOR RCP1"/>
    <property type="match status" value="1"/>
</dbReference>
<accession>A0A840EC18</accession>
<dbReference type="InterPro" id="IPR011006">
    <property type="entry name" value="CheY-like_superfamily"/>
</dbReference>
<gene>
    <name evidence="3" type="ORF">GGR28_003702</name>
</gene>
<dbReference type="Proteomes" id="UP000576209">
    <property type="component" value="Unassembled WGS sequence"/>
</dbReference>
<proteinExistence type="predicted"/>
<dbReference type="InterPro" id="IPR052893">
    <property type="entry name" value="TCS_response_regulator"/>
</dbReference>